<reference evidence="2 3" key="1">
    <citation type="submission" date="2015-11" db="EMBL/GenBank/DDBJ databases">
        <title>The genome of Debaryomyces fabryi.</title>
        <authorList>
            <person name="Tafer H."/>
            <person name="Lopandic K."/>
        </authorList>
    </citation>
    <scope>NUCLEOTIDE SEQUENCE [LARGE SCALE GENOMIC DNA]</scope>
    <source>
        <strain evidence="2 3">CBS 789</strain>
    </source>
</reference>
<name>A0A0V1PY65_9ASCO</name>
<dbReference type="PANTHER" id="PTHR13832:SF589">
    <property type="entry name" value="[PYRUVATE DEHYDROGENASE [ACETYL-TRANSFERRING]]-PHOSPHATASE 2, MITOCHONDRIAL"/>
    <property type="match status" value="1"/>
</dbReference>
<dbReference type="InterPro" id="IPR036457">
    <property type="entry name" value="PPM-type-like_dom_sf"/>
</dbReference>
<evidence type="ECO:0000259" key="1">
    <source>
        <dbReference type="PROSITE" id="PS51746"/>
    </source>
</evidence>
<dbReference type="CDD" id="cd00143">
    <property type="entry name" value="PP2Cc"/>
    <property type="match status" value="1"/>
</dbReference>
<dbReference type="RefSeq" id="XP_015467241.1">
    <property type="nucleotide sequence ID" value="XM_015611909.1"/>
</dbReference>
<dbReference type="Pfam" id="PF00481">
    <property type="entry name" value="PP2C"/>
    <property type="match status" value="2"/>
</dbReference>
<gene>
    <name evidence="2" type="ORF">AC631_03080</name>
</gene>
<organism evidence="2 3">
    <name type="scientific">Debaryomyces fabryi</name>
    <dbReference type="NCBI Taxonomy" id="58627"/>
    <lineage>
        <taxon>Eukaryota</taxon>
        <taxon>Fungi</taxon>
        <taxon>Dikarya</taxon>
        <taxon>Ascomycota</taxon>
        <taxon>Saccharomycotina</taxon>
        <taxon>Pichiomycetes</taxon>
        <taxon>Debaryomycetaceae</taxon>
        <taxon>Debaryomyces</taxon>
    </lineage>
</organism>
<evidence type="ECO:0000313" key="2">
    <source>
        <dbReference type="EMBL" id="KSA01139.1"/>
    </source>
</evidence>
<keyword evidence="3" id="KW-1185">Reference proteome</keyword>
<dbReference type="PROSITE" id="PS51746">
    <property type="entry name" value="PPM_2"/>
    <property type="match status" value="1"/>
</dbReference>
<protein>
    <recommendedName>
        <fullName evidence="1">PPM-type phosphatase domain-containing protein</fullName>
    </recommendedName>
</protein>
<dbReference type="OrthoDB" id="416093at2759"/>
<dbReference type="GO" id="GO:0004722">
    <property type="term" value="F:protein serine/threonine phosphatase activity"/>
    <property type="evidence" value="ECO:0007669"/>
    <property type="project" value="InterPro"/>
</dbReference>
<feature type="domain" description="PPM-type phosphatase" evidence="1">
    <location>
        <begin position="64"/>
        <end position="417"/>
    </location>
</feature>
<dbReference type="AlphaFoldDB" id="A0A0V1PY65"/>
<dbReference type="EMBL" id="LMYN01000062">
    <property type="protein sequence ID" value="KSA01139.1"/>
    <property type="molecule type" value="Genomic_DNA"/>
</dbReference>
<dbReference type="Proteomes" id="UP000054251">
    <property type="component" value="Unassembled WGS sequence"/>
</dbReference>
<proteinExistence type="predicted"/>
<dbReference type="GeneID" id="26840089"/>
<accession>A0A0V1PY65</accession>
<dbReference type="PANTHER" id="PTHR13832">
    <property type="entry name" value="PROTEIN PHOSPHATASE 2C"/>
    <property type="match status" value="1"/>
</dbReference>
<dbReference type="SMART" id="SM00332">
    <property type="entry name" value="PP2Cc"/>
    <property type="match status" value="1"/>
</dbReference>
<dbReference type="SUPFAM" id="SSF81606">
    <property type="entry name" value="PP2C-like"/>
    <property type="match status" value="1"/>
</dbReference>
<evidence type="ECO:0000313" key="3">
    <source>
        <dbReference type="Proteomes" id="UP000054251"/>
    </source>
</evidence>
<sequence length="447" mass="50708">MILTPKKFPHPLYNLNQCTKSNKRFVSGVIAFTAIDKSSKYPRSSNMAHKLGKLRVPLLKSPSYFGHFTSRVNRLYNEDKYSANVLELPNDKTVFNFNIFDGHGGDQCATYLKDNLSQEIEKANELSQEDNSTMRDNLAKSYWKNVGGYWKRWYKHKDANFEMMMPENNIIKLNNIKDTKDDLSLRLPLSFLEADYKFFKDEDKSGSTCTSAFLETIHSESTDLDSSFEKYYFNRNTISKLTIAQVGDTRAILVDKNGEAHALTQSHHPSNPTESKRLRKYAANFFMTDSFGEERFIALANTRAFGDISYKEMGVTAEPDVIQLIVGDNAAIKKKLTPEEIKNYTVGALGGDESFLVLCTDGVTDVLTDQEIGDIIMVNYNMKGHPKASPQLCAEEVIKFVEYVGGDDNATCLVIRLNGWGSWPILDRTGQLRQERMKDYSPRGERG</sequence>
<dbReference type="InterPro" id="IPR001932">
    <property type="entry name" value="PPM-type_phosphatase-like_dom"/>
</dbReference>
<dbReference type="InterPro" id="IPR015655">
    <property type="entry name" value="PP2C"/>
</dbReference>
<dbReference type="Gene3D" id="3.60.40.10">
    <property type="entry name" value="PPM-type phosphatase domain"/>
    <property type="match status" value="1"/>
</dbReference>
<comment type="caution">
    <text evidence="2">The sequence shown here is derived from an EMBL/GenBank/DDBJ whole genome shotgun (WGS) entry which is preliminary data.</text>
</comment>